<evidence type="ECO:0000256" key="1">
    <source>
        <dbReference type="SAM" id="Phobius"/>
    </source>
</evidence>
<evidence type="ECO:0000313" key="3">
    <source>
        <dbReference type="Proteomes" id="UP001060771"/>
    </source>
</evidence>
<keyword evidence="1" id="KW-0472">Membrane</keyword>
<keyword evidence="1" id="KW-0812">Transmembrane</keyword>
<sequence>MGRHGRLWSLIMNLRYVVIAVVVVVIVVIGVALMLYMPRTTGPSFNELLTLTNSNTYTVNYNYYIYSNIAGQSNTENYLFTYSQRGTTDRYIFVTTTSYPQTSLYIVTTQLSNGTILQCIVEPIGAGCSAVNQTFNLVNLALPVINSSRFTFTGTQKILGYNTYCYASRNTTTLGSIMPSAIESGLGSLPVNITSEVCMTQDGVPLLVKLSIFGSLSVSGYSAPINMTQMLQATNVQDGTYLSSNATLLLGKLGVNMTG</sequence>
<evidence type="ECO:0008006" key="4">
    <source>
        <dbReference type="Google" id="ProtNLM"/>
    </source>
</evidence>
<dbReference type="RefSeq" id="WP_229709664.1">
    <property type="nucleotide sequence ID" value="NZ_BMNM01000001.1"/>
</dbReference>
<name>A0ABM8BLZ9_9CREN</name>
<reference evidence="3" key="1">
    <citation type="submission" date="2022-09" db="EMBL/GenBank/DDBJ databases">
        <title>Complete genome sequence of Vulcanisaeta souniana.</title>
        <authorList>
            <person name="Kato S."/>
            <person name="Itoh T."/>
            <person name="Ohkuma M."/>
        </authorList>
    </citation>
    <scope>NUCLEOTIDE SEQUENCE [LARGE SCALE GENOMIC DNA]</scope>
    <source>
        <strain evidence="3">JCM 11219</strain>
    </source>
</reference>
<feature type="transmembrane region" description="Helical" evidence="1">
    <location>
        <begin position="12"/>
        <end position="37"/>
    </location>
</feature>
<protein>
    <recommendedName>
        <fullName evidence="4">Transmembrane protein</fullName>
    </recommendedName>
</protein>
<accession>A0ABM8BLZ9</accession>
<evidence type="ECO:0000313" key="2">
    <source>
        <dbReference type="EMBL" id="BDR91975.1"/>
    </source>
</evidence>
<dbReference type="Proteomes" id="UP001060771">
    <property type="component" value="Chromosome"/>
</dbReference>
<proteinExistence type="predicted"/>
<organism evidence="2 3">
    <name type="scientific">Vulcanisaeta souniana JCM 11219</name>
    <dbReference type="NCBI Taxonomy" id="1293586"/>
    <lineage>
        <taxon>Archaea</taxon>
        <taxon>Thermoproteota</taxon>
        <taxon>Thermoprotei</taxon>
        <taxon>Thermoproteales</taxon>
        <taxon>Thermoproteaceae</taxon>
        <taxon>Vulcanisaeta</taxon>
    </lineage>
</organism>
<keyword evidence="1" id="KW-1133">Transmembrane helix</keyword>
<keyword evidence="3" id="KW-1185">Reference proteome</keyword>
<dbReference type="EMBL" id="AP026830">
    <property type="protein sequence ID" value="BDR91975.1"/>
    <property type="molecule type" value="Genomic_DNA"/>
</dbReference>
<gene>
    <name evidence="2" type="ORF">Vsou_10680</name>
</gene>